<keyword evidence="13" id="KW-1185">Reference proteome</keyword>
<evidence type="ECO:0000256" key="4">
    <source>
        <dbReference type="ARBA" id="ARBA00022448"/>
    </source>
</evidence>
<evidence type="ECO:0000256" key="8">
    <source>
        <dbReference type="ARBA" id="ARBA00022989"/>
    </source>
</evidence>
<accession>A0A846MQH3</accession>
<dbReference type="PANTHER" id="PTHR33909:SF1">
    <property type="entry name" value="SEC TRANSLOCON ACCESSORY COMPLEX SUBUNIT YAJC"/>
    <property type="match status" value="1"/>
</dbReference>
<evidence type="ECO:0000256" key="3">
    <source>
        <dbReference type="ARBA" id="ARBA00014962"/>
    </source>
</evidence>
<dbReference type="NCBIfam" id="TIGR00739">
    <property type="entry name" value="yajC"/>
    <property type="match status" value="1"/>
</dbReference>
<proteinExistence type="inferred from homology"/>
<protein>
    <recommendedName>
        <fullName evidence="3">Sec translocon accessory complex subunit YajC</fullName>
    </recommendedName>
</protein>
<evidence type="ECO:0000313" key="12">
    <source>
        <dbReference type="EMBL" id="NIK73622.1"/>
    </source>
</evidence>
<keyword evidence="5" id="KW-1003">Cell membrane</keyword>
<organism evidence="12 13">
    <name type="scientific">Thermonema lapsum</name>
    <dbReference type="NCBI Taxonomy" id="28195"/>
    <lineage>
        <taxon>Bacteria</taxon>
        <taxon>Pseudomonadati</taxon>
        <taxon>Bacteroidota</taxon>
        <taxon>Cytophagia</taxon>
        <taxon>Cytophagales</taxon>
        <taxon>Thermonemataceae</taxon>
        <taxon>Thermonema</taxon>
    </lineage>
</organism>
<evidence type="ECO:0000256" key="5">
    <source>
        <dbReference type="ARBA" id="ARBA00022475"/>
    </source>
</evidence>
<comment type="subcellular location">
    <subcellularLocation>
        <location evidence="1">Cell membrane</location>
        <topology evidence="1">Single-pass membrane protein</topology>
    </subcellularLocation>
</comment>
<dbReference type="RefSeq" id="WP_166918902.1">
    <property type="nucleotide sequence ID" value="NZ_JAASRN010000002.1"/>
</dbReference>
<evidence type="ECO:0000256" key="11">
    <source>
        <dbReference type="SAM" id="Phobius"/>
    </source>
</evidence>
<sequence>MLQSILFVLLQQKAAPSQGGGVMFNLIFFGVIFLVFYFFMIRPQQKRAKEQKNFLASLKKGMKVVTIGGIHGKIAEVGDATVTLDIDGKGTKVVFEKTAIAVESTKALKQAQEEEKTTV</sequence>
<dbReference type="Pfam" id="PF02699">
    <property type="entry name" value="YajC"/>
    <property type="match status" value="1"/>
</dbReference>
<dbReference type="GO" id="GO:0005886">
    <property type="term" value="C:plasma membrane"/>
    <property type="evidence" value="ECO:0007669"/>
    <property type="project" value="UniProtKB-SubCell"/>
</dbReference>
<evidence type="ECO:0000256" key="9">
    <source>
        <dbReference type="ARBA" id="ARBA00023010"/>
    </source>
</evidence>
<dbReference type="Proteomes" id="UP000537126">
    <property type="component" value="Unassembled WGS sequence"/>
</dbReference>
<dbReference type="PANTHER" id="PTHR33909">
    <property type="entry name" value="SEC TRANSLOCON ACCESSORY COMPLEX SUBUNIT YAJC"/>
    <property type="match status" value="1"/>
</dbReference>
<keyword evidence="9" id="KW-0811">Translocation</keyword>
<dbReference type="EMBL" id="JAASRN010000002">
    <property type="protein sequence ID" value="NIK73622.1"/>
    <property type="molecule type" value="Genomic_DNA"/>
</dbReference>
<feature type="transmembrane region" description="Helical" evidence="11">
    <location>
        <begin position="24"/>
        <end position="41"/>
    </location>
</feature>
<keyword evidence="8 11" id="KW-1133">Transmembrane helix</keyword>
<reference evidence="12 13" key="1">
    <citation type="submission" date="2020-03" db="EMBL/GenBank/DDBJ databases">
        <title>Genomic Encyclopedia of Type Strains, Phase IV (KMG-IV): sequencing the most valuable type-strain genomes for metagenomic binning, comparative biology and taxonomic classification.</title>
        <authorList>
            <person name="Goeker M."/>
        </authorList>
    </citation>
    <scope>NUCLEOTIDE SEQUENCE [LARGE SCALE GENOMIC DNA]</scope>
    <source>
        <strain evidence="12 13">DSM 5718</strain>
    </source>
</reference>
<dbReference type="PRINTS" id="PR01853">
    <property type="entry name" value="YAJCTRNLCASE"/>
</dbReference>
<evidence type="ECO:0000256" key="2">
    <source>
        <dbReference type="ARBA" id="ARBA00006742"/>
    </source>
</evidence>
<evidence type="ECO:0000256" key="7">
    <source>
        <dbReference type="ARBA" id="ARBA00022927"/>
    </source>
</evidence>
<evidence type="ECO:0000256" key="1">
    <source>
        <dbReference type="ARBA" id="ARBA00004162"/>
    </source>
</evidence>
<keyword evidence="7" id="KW-0653">Protein transport</keyword>
<evidence type="ECO:0000313" key="13">
    <source>
        <dbReference type="Proteomes" id="UP000537126"/>
    </source>
</evidence>
<dbReference type="InterPro" id="IPR003849">
    <property type="entry name" value="Preprotein_translocase_YajC"/>
</dbReference>
<comment type="similarity">
    <text evidence="2">Belongs to the YajC family.</text>
</comment>
<evidence type="ECO:0000256" key="6">
    <source>
        <dbReference type="ARBA" id="ARBA00022692"/>
    </source>
</evidence>
<keyword evidence="10 11" id="KW-0472">Membrane</keyword>
<dbReference type="SMART" id="SM01323">
    <property type="entry name" value="YajC"/>
    <property type="match status" value="1"/>
</dbReference>
<evidence type="ECO:0000256" key="10">
    <source>
        <dbReference type="ARBA" id="ARBA00023136"/>
    </source>
</evidence>
<keyword evidence="4" id="KW-0813">Transport</keyword>
<dbReference type="AlphaFoldDB" id="A0A846MQH3"/>
<dbReference type="GO" id="GO:0015031">
    <property type="term" value="P:protein transport"/>
    <property type="evidence" value="ECO:0007669"/>
    <property type="project" value="UniProtKB-KW"/>
</dbReference>
<name>A0A846MQH3_9BACT</name>
<gene>
    <name evidence="12" type="ORF">FHS56_001135</name>
</gene>
<comment type="caution">
    <text evidence="12">The sequence shown here is derived from an EMBL/GenBank/DDBJ whole genome shotgun (WGS) entry which is preliminary data.</text>
</comment>
<keyword evidence="6 11" id="KW-0812">Transmembrane</keyword>